<feature type="domain" description="DHFR" evidence="9">
    <location>
        <begin position="2"/>
        <end position="157"/>
    </location>
</feature>
<dbReference type="EC" id="1.5.1.3" evidence="3 7"/>
<organism evidence="10 11">
    <name type="scientific">Nocardioides dubius</name>
    <dbReference type="NCBI Taxonomy" id="317019"/>
    <lineage>
        <taxon>Bacteria</taxon>
        <taxon>Bacillati</taxon>
        <taxon>Actinomycetota</taxon>
        <taxon>Actinomycetes</taxon>
        <taxon>Propionibacteriales</taxon>
        <taxon>Nocardioidaceae</taxon>
        <taxon>Nocardioides</taxon>
    </lineage>
</organism>
<dbReference type="EMBL" id="BAAALG010000014">
    <property type="protein sequence ID" value="GAA1112554.1"/>
    <property type="molecule type" value="Genomic_DNA"/>
</dbReference>
<comment type="caution">
    <text evidence="10">The sequence shown here is derived from an EMBL/GenBank/DDBJ whole genome shotgun (WGS) entry which is preliminary data.</text>
</comment>
<dbReference type="InterPro" id="IPR012259">
    <property type="entry name" value="DHFR"/>
</dbReference>
<comment type="catalytic activity">
    <reaction evidence="7">
        <text>(6S)-5,6,7,8-tetrahydrofolate + NADP(+) = 7,8-dihydrofolate + NADPH + H(+)</text>
        <dbReference type="Rhea" id="RHEA:15009"/>
        <dbReference type="ChEBI" id="CHEBI:15378"/>
        <dbReference type="ChEBI" id="CHEBI:57451"/>
        <dbReference type="ChEBI" id="CHEBI:57453"/>
        <dbReference type="ChEBI" id="CHEBI:57783"/>
        <dbReference type="ChEBI" id="CHEBI:58349"/>
        <dbReference type="EC" id="1.5.1.3"/>
    </reaction>
</comment>
<proteinExistence type="inferred from homology"/>
<evidence type="ECO:0000256" key="1">
    <source>
        <dbReference type="ARBA" id="ARBA00004903"/>
    </source>
</evidence>
<dbReference type="InterPro" id="IPR017925">
    <property type="entry name" value="DHFR_CS"/>
</dbReference>
<gene>
    <name evidence="10" type="ORF">GCM10009668_37820</name>
</gene>
<dbReference type="CDD" id="cd00209">
    <property type="entry name" value="DHFR"/>
    <property type="match status" value="1"/>
</dbReference>
<keyword evidence="4 7" id="KW-0554">One-carbon metabolism</keyword>
<evidence type="ECO:0000313" key="11">
    <source>
        <dbReference type="Proteomes" id="UP001501581"/>
    </source>
</evidence>
<dbReference type="Pfam" id="PF00186">
    <property type="entry name" value="DHFR_1"/>
    <property type="match status" value="1"/>
</dbReference>
<dbReference type="Proteomes" id="UP001501581">
    <property type="component" value="Unassembled WGS sequence"/>
</dbReference>
<evidence type="ECO:0000256" key="6">
    <source>
        <dbReference type="ARBA" id="ARBA00023002"/>
    </source>
</evidence>
<dbReference type="RefSeq" id="WP_343996460.1">
    <property type="nucleotide sequence ID" value="NZ_BAAALG010000014.1"/>
</dbReference>
<dbReference type="PRINTS" id="PR00070">
    <property type="entry name" value="DHFR"/>
</dbReference>
<evidence type="ECO:0000256" key="2">
    <source>
        <dbReference type="ARBA" id="ARBA00009539"/>
    </source>
</evidence>
<dbReference type="SUPFAM" id="SSF53597">
    <property type="entry name" value="Dihydrofolate reductase-like"/>
    <property type="match status" value="1"/>
</dbReference>
<evidence type="ECO:0000259" key="9">
    <source>
        <dbReference type="PROSITE" id="PS51330"/>
    </source>
</evidence>
<dbReference type="PROSITE" id="PS00075">
    <property type="entry name" value="DHFR_1"/>
    <property type="match status" value="1"/>
</dbReference>
<evidence type="ECO:0000256" key="3">
    <source>
        <dbReference type="ARBA" id="ARBA00012856"/>
    </source>
</evidence>
<comment type="function">
    <text evidence="7">Key enzyme in folate metabolism. Catalyzes an essential reaction for de novo glycine and purine synthesis, and for DNA precursor synthesis.</text>
</comment>
<dbReference type="PANTHER" id="PTHR48069">
    <property type="entry name" value="DIHYDROFOLATE REDUCTASE"/>
    <property type="match status" value="1"/>
</dbReference>
<dbReference type="PANTHER" id="PTHR48069:SF3">
    <property type="entry name" value="DIHYDROFOLATE REDUCTASE"/>
    <property type="match status" value="1"/>
</dbReference>
<dbReference type="InterPro" id="IPR024072">
    <property type="entry name" value="DHFR-like_dom_sf"/>
</dbReference>
<sequence length="157" mass="17625">MSITLIAAYARNRVIGDGLVIPWRSREDFAHFKSTTIGHTLIMGRLTYDSIGRPLPGRRTIVLTRDAGWRADGVDVAHTLQEALALAGDAEVFVAGGAQIYALALPVATHQVLTELHDDATGDVLYPEFAPEEWRETHRESRPDLDPPLDWVWWERR</sequence>
<dbReference type="PIRSF" id="PIRSF000194">
    <property type="entry name" value="DHFR"/>
    <property type="match status" value="1"/>
</dbReference>
<accession>A0ABN1U1J2</accession>
<evidence type="ECO:0000313" key="10">
    <source>
        <dbReference type="EMBL" id="GAA1112554.1"/>
    </source>
</evidence>
<evidence type="ECO:0000256" key="8">
    <source>
        <dbReference type="RuleBase" id="RU004474"/>
    </source>
</evidence>
<protein>
    <recommendedName>
        <fullName evidence="3 7">Dihydrofolate reductase</fullName>
        <ecNumber evidence="3 7">1.5.1.3</ecNumber>
    </recommendedName>
</protein>
<evidence type="ECO:0000256" key="7">
    <source>
        <dbReference type="PIRNR" id="PIRNR000194"/>
    </source>
</evidence>
<dbReference type="Gene3D" id="3.40.430.10">
    <property type="entry name" value="Dihydrofolate Reductase, subunit A"/>
    <property type="match status" value="1"/>
</dbReference>
<comment type="pathway">
    <text evidence="1 7">Cofactor biosynthesis; tetrahydrofolate biosynthesis; 5,6,7,8-tetrahydrofolate from 7,8-dihydrofolate: step 1/1.</text>
</comment>
<dbReference type="PROSITE" id="PS51330">
    <property type="entry name" value="DHFR_2"/>
    <property type="match status" value="1"/>
</dbReference>
<dbReference type="InterPro" id="IPR001796">
    <property type="entry name" value="DHFR_dom"/>
</dbReference>
<keyword evidence="6 7" id="KW-0560">Oxidoreductase</keyword>
<keyword evidence="5 7" id="KW-0521">NADP</keyword>
<comment type="similarity">
    <text evidence="2 7 8">Belongs to the dihydrofolate reductase family.</text>
</comment>
<name>A0ABN1U1J2_9ACTN</name>
<evidence type="ECO:0000256" key="5">
    <source>
        <dbReference type="ARBA" id="ARBA00022857"/>
    </source>
</evidence>
<keyword evidence="11" id="KW-1185">Reference proteome</keyword>
<evidence type="ECO:0000256" key="4">
    <source>
        <dbReference type="ARBA" id="ARBA00022563"/>
    </source>
</evidence>
<reference evidence="10 11" key="1">
    <citation type="journal article" date="2019" name="Int. J. Syst. Evol. Microbiol.">
        <title>The Global Catalogue of Microorganisms (GCM) 10K type strain sequencing project: providing services to taxonomists for standard genome sequencing and annotation.</title>
        <authorList>
            <consortium name="The Broad Institute Genomics Platform"/>
            <consortium name="The Broad Institute Genome Sequencing Center for Infectious Disease"/>
            <person name="Wu L."/>
            <person name="Ma J."/>
        </authorList>
    </citation>
    <scope>NUCLEOTIDE SEQUENCE [LARGE SCALE GENOMIC DNA]</scope>
    <source>
        <strain evidence="10 11">JCM 13008</strain>
    </source>
</reference>